<proteinExistence type="predicted"/>
<accession>A0A9N9KDU9</accession>
<reference evidence="2" key="1">
    <citation type="submission" date="2021-06" db="EMBL/GenBank/DDBJ databases">
        <authorList>
            <person name="Kallberg Y."/>
            <person name="Tangrot J."/>
            <person name="Rosling A."/>
        </authorList>
    </citation>
    <scope>NUCLEOTIDE SEQUENCE</scope>
    <source>
        <strain evidence="2">MA453B</strain>
    </source>
</reference>
<feature type="non-terminal residue" evidence="2">
    <location>
        <position position="59"/>
    </location>
</feature>
<feature type="compositionally biased region" description="Basic residues" evidence="1">
    <location>
        <begin position="14"/>
        <end position="24"/>
    </location>
</feature>
<keyword evidence="3" id="KW-1185">Reference proteome</keyword>
<evidence type="ECO:0000313" key="3">
    <source>
        <dbReference type="Proteomes" id="UP000789405"/>
    </source>
</evidence>
<dbReference type="Proteomes" id="UP000789405">
    <property type="component" value="Unassembled WGS sequence"/>
</dbReference>
<organism evidence="2 3">
    <name type="scientific">Dentiscutata erythropus</name>
    <dbReference type="NCBI Taxonomy" id="1348616"/>
    <lineage>
        <taxon>Eukaryota</taxon>
        <taxon>Fungi</taxon>
        <taxon>Fungi incertae sedis</taxon>
        <taxon>Mucoromycota</taxon>
        <taxon>Glomeromycotina</taxon>
        <taxon>Glomeromycetes</taxon>
        <taxon>Diversisporales</taxon>
        <taxon>Gigasporaceae</taxon>
        <taxon>Dentiscutata</taxon>
    </lineage>
</organism>
<sequence length="59" mass="6313">TDIGVGGRGGSERRKIRKMSKKGTRNSGIIRNESSVSNESVETVATSTNLNQDVQDSFG</sequence>
<name>A0A9N9KDU9_9GLOM</name>
<dbReference type="AlphaFoldDB" id="A0A9N9KDU9"/>
<feature type="compositionally biased region" description="Polar residues" evidence="1">
    <location>
        <begin position="49"/>
        <end position="59"/>
    </location>
</feature>
<feature type="non-terminal residue" evidence="2">
    <location>
        <position position="1"/>
    </location>
</feature>
<protein>
    <submittedName>
        <fullName evidence="2">16930_t:CDS:1</fullName>
    </submittedName>
</protein>
<evidence type="ECO:0000313" key="2">
    <source>
        <dbReference type="EMBL" id="CAG8820131.1"/>
    </source>
</evidence>
<feature type="compositionally biased region" description="Low complexity" evidence="1">
    <location>
        <begin position="32"/>
        <end position="48"/>
    </location>
</feature>
<dbReference type="EMBL" id="CAJVPY010058892">
    <property type="protein sequence ID" value="CAG8820131.1"/>
    <property type="molecule type" value="Genomic_DNA"/>
</dbReference>
<gene>
    <name evidence="2" type="ORF">DERYTH_LOCUS26896</name>
</gene>
<evidence type="ECO:0000256" key="1">
    <source>
        <dbReference type="SAM" id="MobiDB-lite"/>
    </source>
</evidence>
<comment type="caution">
    <text evidence="2">The sequence shown here is derived from an EMBL/GenBank/DDBJ whole genome shotgun (WGS) entry which is preliminary data.</text>
</comment>
<feature type="region of interest" description="Disordered" evidence="1">
    <location>
        <begin position="1"/>
        <end position="59"/>
    </location>
</feature>